<dbReference type="AlphaFoldDB" id="A0AAD6MS34"/>
<name>A0AAD6MS34_9EURO</name>
<evidence type="ECO:0000313" key="1">
    <source>
        <dbReference type="EMBL" id="KAJ5709538.1"/>
    </source>
</evidence>
<reference evidence="1" key="1">
    <citation type="journal article" date="2023" name="IMA Fungus">
        <title>Comparative genomic study of the Penicillium genus elucidates a diverse pangenome and 15 lateral gene transfer events.</title>
        <authorList>
            <person name="Petersen C."/>
            <person name="Sorensen T."/>
            <person name="Nielsen M.R."/>
            <person name="Sondergaard T.E."/>
            <person name="Sorensen J.L."/>
            <person name="Fitzpatrick D.A."/>
            <person name="Frisvad J.C."/>
            <person name="Nielsen K.L."/>
        </authorList>
    </citation>
    <scope>NUCLEOTIDE SEQUENCE</scope>
    <source>
        <strain evidence="1">IBT 17514</strain>
    </source>
</reference>
<organism evidence="1 2">
    <name type="scientific">Penicillium malachiteum</name>
    <dbReference type="NCBI Taxonomy" id="1324776"/>
    <lineage>
        <taxon>Eukaryota</taxon>
        <taxon>Fungi</taxon>
        <taxon>Dikarya</taxon>
        <taxon>Ascomycota</taxon>
        <taxon>Pezizomycotina</taxon>
        <taxon>Eurotiomycetes</taxon>
        <taxon>Eurotiomycetidae</taxon>
        <taxon>Eurotiales</taxon>
        <taxon>Aspergillaceae</taxon>
        <taxon>Penicillium</taxon>
    </lineage>
</organism>
<dbReference type="Proteomes" id="UP001215712">
    <property type="component" value="Unassembled WGS sequence"/>
</dbReference>
<protein>
    <submittedName>
        <fullName evidence="1">Uncharacterized protein</fullName>
    </submittedName>
</protein>
<keyword evidence="2" id="KW-1185">Reference proteome</keyword>
<dbReference type="EMBL" id="JAQJAN010000018">
    <property type="protein sequence ID" value="KAJ5709538.1"/>
    <property type="molecule type" value="Genomic_DNA"/>
</dbReference>
<evidence type="ECO:0000313" key="2">
    <source>
        <dbReference type="Proteomes" id="UP001215712"/>
    </source>
</evidence>
<sequence>MGHIKQILRPENRAILQIFAPRSAAFLRSLTFEALDIPHTCSHNILTWSPDYDQKELQEIQDEWKDLIDLLEDLLDEFLAAILSSDMPFSQFVQEVWTKRMEGVLATSLGSDEVCQMREIGVVLEEIE</sequence>
<accession>A0AAD6MS34</accession>
<comment type="caution">
    <text evidence="1">The sequence shown here is derived from an EMBL/GenBank/DDBJ whole genome shotgun (WGS) entry which is preliminary data.</text>
</comment>
<reference evidence="1" key="2">
    <citation type="submission" date="2023-01" db="EMBL/GenBank/DDBJ databases">
        <authorList>
            <person name="Petersen C."/>
        </authorList>
    </citation>
    <scope>NUCLEOTIDE SEQUENCE</scope>
    <source>
        <strain evidence="1">IBT 17514</strain>
    </source>
</reference>
<proteinExistence type="predicted"/>
<gene>
    <name evidence="1" type="ORF">N7493_009829</name>
</gene>